<dbReference type="EMBL" id="CP011388">
    <property type="protein sequence ID" value="ANE45316.1"/>
    <property type="molecule type" value="Genomic_DNA"/>
</dbReference>
<dbReference type="STRING" id="1178515.SY83_02075"/>
<dbReference type="InterPro" id="IPR050901">
    <property type="entry name" value="BP-dep_ABC_trans_perm"/>
</dbReference>
<dbReference type="InterPro" id="IPR000515">
    <property type="entry name" value="MetI-like"/>
</dbReference>
<gene>
    <name evidence="9" type="ORF">SY83_02075</name>
</gene>
<evidence type="ECO:0000259" key="8">
    <source>
        <dbReference type="PROSITE" id="PS50928"/>
    </source>
</evidence>
<dbReference type="KEGG" id="pswu:SY83_02075"/>
<evidence type="ECO:0000256" key="6">
    <source>
        <dbReference type="ARBA" id="ARBA00023136"/>
    </source>
</evidence>
<keyword evidence="6 7" id="KW-0472">Membrane</keyword>
<dbReference type="CDD" id="cd06261">
    <property type="entry name" value="TM_PBP2"/>
    <property type="match status" value="1"/>
</dbReference>
<dbReference type="Gene3D" id="1.10.3720.10">
    <property type="entry name" value="MetI-like"/>
    <property type="match status" value="1"/>
</dbReference>
<feature type="domain" description="ABC transmembrane type-1" evidence="8">
    <location>
        <begin position="74"/>
        <end position="267"/>
    </location>
</feature>
<reference evidence="9 10" key="1">
    <citation type="submission" date="2015-01" db="EMBL/GenBank/DDBJ databases">
        <title>Paenibacillus swuensis/DY6/whole genome sequencing.</title>
        <authorList>
            <person name="Kim M.K."/>
            <person name="Srinivasan S."/>
            <person name="Lee J.-J."/>
        </authorList>
    </citation>
    <scope>NUCLEOTIDE SEQUENCE [LARGE SCALE GENOMIC DNA]</scope>
    <source>
        <strain evidence="9 10">DY6</strain>
    </source>
</reference>
<dbReference type="InterPro" id="IPR035906">
    <property type="entry name" value="MetI-like_sf"/>
</dbReference>
<comment type="subcellular location">
    <subcellularLocation>
        <location evidence="1 7">Cell membrane</location>
        <topology evidence="1 7">Multi-pass membrane protein</topology>
    </subcellularLocation>
</comment>
<dbReference type="Proteomes" id="UP000076927">
    <property type="component" value="Chromosome"/>
</dbReference>
<feature type="transmembrane region" description="Helical" evidence="7">
    <location>
        <begin position="70"/>
        <end position="99"/>
    </location>
</feature>
<evidence type="ECO:0000256" key="3">
    <source>
        <dbReference type="ARBA" id="ARBA00022475"/>
    </source>
</evidence>
<feature type="transmembrane region" description="Helical" evidence="7">
    <location>
        <begin position="143"/>
        <end position="165"/>
    </location>
</feature>
<accession>A0A172TEF6</accession>
<dbReference type="AlphaFoldDB" id="A0A172TEF6"/>
<evidence type="ECO:0000256" key="4">
    <source>
        <dbReference type="ARBA" id="ARBA00022692"/>
    </source>
</evidence>
<keyword evidence="3" id="KW-1003">Cell membrane</keyword>
<dbReference type="PATRIC" id="fig|1178515.4.peg.394"/>
<evidence type="ECO:0000313" key="10">
    <source>
        <dbReference type="Proteomes" id="UP000076927"/>
    </source>
</evidence>
<proteinExistence type="inferred from homology"/>
<sequence>MAENNIVWKKTQGIVLRLFLLLSALTVLLPLLWVLNSSLKTNAEFFADPWSLPASPQWINYYNAWFSSKFYLYFMNSFLVVAGALVLVLLMASTSAFALSRFRFMGSKIMGFVYTAGMMIPSILLLVPLFFQAQALHMTNSLTGIIIIYAVLQVPFTLFLLSGFFKAIPHSLMEASVLDGASYYQMFIRVALPLVKPGIVIAAIVNVINFWNEYPIAITFISEEEKFTIPIGISFLSTAMQYRTDYGALFAGLTIAMLPVLVLYGFFQKQLQDGMSMGSGVKG</sequence>
<evidence type="ECO:0000256" key="7">
    <source>
        <dbReference type="RuleBase" id="RU363032"/>
    </source>
</evidence>
<feature type="transmembrane region" description="Helical" evidence="7">
    <location>
        <begin position="246"/>
        <end position="267"/>
    </location>
</feature>
<dbReference type="GO" id="GO:0055085">
    <property type="term" value="P:transmembrane transport"/>
    <property type="evidence" value="ECO:0007669"/>
    <property type="project" value="InterPro"/>
</dbReference>
<keyword evidence="10" id="KW-1185">Reference proteome</keyword>
<dbReference type="SUPFAM" id="SSF161098">
    <property type="entry name" value="MetI-like"/>
    <property type="match status" value="1"/>
</dbReference>
<comment type="similarity">
    <text evidence="7">Belongs to the binding-protein-dependent transport system permease family.</text>
</comment>
<dbReference type="PANTHER" id="PTHR32243">
    <property type="entry name" value="MALTOSE TRANSPORT SYSTEM PERMEASE-RELATED"/>
    <property type="match status" value="1"/>
</dbReference>
<keyword evidence="5 7" id="KW-1133">Transmembrane helix</keyword>
<dbReference type="PROSITE" id="PS50928">
    <property type="entry name" value="ABC_TM1"/>
    <property type="match status" value="1"/>
</dbReference>
<dbReference type="RefSeq" id="WP_068603807.1">
    <property type="nucleotide sequence ID" value="NZ_CP011388.1"/>
</dbReference>
<keyword evidence="4 7" id="KW-0812">Transmembrane</keyword>
<feature type="transmembrane region" description="Helical" evidence="7">
    <location>
        <begin position="186"/>
        <end position="208"/>
    </location>
</feature>
<protein>
    <recommendedName>
        <fullName evidence="8">ABC transmembrane type-1 domain-containing protein</fullName>
    </recommendedName>
</protein>
<dbReference type="GO" id="GO:0005886">
    <property type="term" value="C:plasma membrane"/>
    <property type="evidence" value="ECO:0007669"/>
    <property type="project" value="UniProtKB-SubCell"/>
</dbReference>
<dbReference type="OrthoDB" id="187395at2"/>
<evidence type="ECO:0000256" key="5">
    <source>
        <dbReference type="ARBA" id="ARBA00022989"/>
    </source>
</evidence>
<dbReference type="Pfam" id="PF00528">
    <property type="entry name" value="BPD_transp_1"/>
    <property type="match status" value="1"/>
</dbReference>
<keyword evidence="2 7" id="KW-0813">Transport</keyword>
<feature type="transmembrane region" description="Helical" evidence="7">
    <location>
        <begin position="14"/>
        <end position="35"/>
    </location>
</feature>
<organism evidence="9 10">
    <name type="scientific">Paenibacillus swuensis</name>
    <dbReference type="NCBI Taxonomy" id="1178515"/>
    <lineage>
        <taxon>Bacteria</taxon>
        <taxon>Bacillati</taxon>
        <taxon>Bacillota</taxon>
        <taxon>Bacilli</taxon>
        <taxon>Bacillales</taxon>
        <taxon>Paenibacillaceae</taxon>
        <taxon>Paenibacillus</taxon>
    </lineage>
</organism>
<evidence type="ECO:0000256" key="2">
    <source>
        <dbReference type="ARBA" id="ARBA00022448"/>
    </source>
</evidence>
<evidence type="ECO:0000256" key="1">
    <source>
        <dbReference type="ARBA" id="ARBA00004651"/>
    </source>
</evidence>
<feature type="transmembrane region" description="Helical" evidence="7">
    <location>
        <begin position="111"/>
        <end position="131"/>
    </location>
</feature>
<name>A0A172TEF6_9BACL</name>
<evidence type="ECO:0000313" key="9">
    <source>
        <dbReference type="EMBL" id="ANE45316.1"/>
    </source>
</evidence>
<dbReference type="PANTHER" id="PTHR32243:SF24">
    <property type="entry name" value="DIACETYLCHITOBIOSE UPTAKE SYSTEM PERMEASE PROTEIN NGCG"/>
    <property type="match status" value="1"/>
</dbReference>